<dbReference type="GO" id="GO:0016787">
    <property type="term" value="F:hydrolase activity"/>
    <property type="evidence" value="ECO:0007669"/>
    <property type="project" value="UniProtKB-KW"/>
</dbReference>
<evidence type="ECO:0000259" key="2">
    <source>
        <dbReference type="Pfam" id="PF00561"/>
    </source>
</evidence>
<feature type="domain" description="AB hydrolase-1" evidence="2">
    <location>
        <begin position="28"/>
        <end position="163"/>
    </location>
</feature>
<accession>A0ABT0ZVY7</accession>
<feature type="region of interest" description="Disordered" evidence="1">
    <location>
        <begin position="65"/>
        <end position="88"/>
    </location>
</feature>
<name>A0ABT0ZVY7_9PSEU</name>
<evidence type="ECO:0000313" key="4">
    <source>
        <dbReference type="Proteomes" id="UP001165283"/>
    </source>
</evidence>
<sequence>MDRPEVIAVDAGPVALSARSWPDGSARPVVLVHGLSSNARLWDGVAGHLAAAGHPVLAVDLRGHGASADVPDTDTDDPDAPPTDPTRTAAQDLDAVCADLGWSAPVVAGHSWGANIALQLATDRPDLVHGLALVEGGWLHLGDQWPTLDDAWGMLAPPRFDGVGAEALRESMREGHPGWTEAAVEAAMGNLREREDGTVTPRLDRERHRAILGSMLRHRPRSLYGLVRCPVRLLAAFSPAGPPRKHQQVAEALAALADGELVEFPGDDHDLHAQQPARVAEIIAGLT</sequence>
<reference evidence="3" key="1">
    <citation type="submission" date="2021-04" db="EMBL/GenBank/DDBJ databases">
        <title>Pseudonocardia sp. nov., isolated from sandy soil of mangrove forest.</title>
        <authorList>
            <person name="Zan Z."/>
            <person name="Huang R."/>
            <person name="Liu W."/>
        </authorList>
    </citation>
    <scope>NUCLEOTIDE SEQUENCE</scope>
    <source>
        <strain evidence="3">S2-4</strain>
    </source>
</reference>
<evidence type="ECO:0000256" key="1">
    <source>
        <dbReference type="SAM" id="MobiDB-lite"/>
    </source>
</evidence>
<gene>
    <name evidence="3" type="ORF">KDL28_07130</name>
</gene>
<keyword evidence="4" id="KW-1185">Reference proteome</keyword>
<dbReference type="InterPro" id="IPR050266">
    <property type="entry name" value="AB_hydrolase_sf"/>
</dbReference>
<dbReference type="PANTHER" id="PTHR43798">
    <property type="entry name" value="MONOACYLGLYCEROL LIPASE"/>
    <property type="match status" value="1"/>
</dbReference>
<dbReference type="InterPro" id="IPR029058">
    <property type="entry name" value="AB_hydrolase_fold"/>
</dbReference>
<dbReference type="Proteomes" id="UP001165283">
    <property type="component" value="Unassembled WGS sequence"/>
</dbReference>
<evidence type="ECO:0000313" key="3">
    <source>
        <dbReference type="EMBL" id="MCO1654828.1"/>
    </source>
</evidence>
<dbReference type="InterPro" id="IPR000073">
    <property type="entry name" value="AB_hydrolase_1"/>
</dbReference>
<comment type="caution">
    <text evidence="3">The sequence shown here is derived from an EMBL/GenBank/DDBJ whole genome shotgun (WGS) entry which is preliminary data.</text>
</comment>
<protein>
    <submittedName>
        <fullName evidence="3">Alpha/beta hydrolase</fullName>
    </submittedName>
</protein>
<dbReference type="EMBL" id="JAGSOV010000015">
    <property type="protein sequence ID" value="MCO1654828.1"/>
    <property type="molecule type" value="Genomic_DNA"/>
</dbReference>
<dbReference type="Gene3D" id="3.40.50.1820">
    <property type="entry name" value="alpha/beta hydrolase"/>
    <property type="match status" value="1"/>
</dbReference>
<proteinExistence type="predicted"/>
<keyword evidence="3" id="KW-0378">Hydrolase</keyword>
<dbReference type="RefSeq" id="WP_252436503.1">
    <property type="nucleotide sequence ID" value="NZ_JAGSOV010000015.1"/>
</dbReference>
<organism evidence="3 4">
    <name type="scientific">Pseudonocardia humida</name>
    <dbReference type="NCBI Taxonomy" id="2800819"/>
    <lineage>
        <taxon>Bacteria</taxon>
        <taxon>Bacillati</taxon>
        <taxon>Actinomycetota</taxon>
        <taxon>Actinomycetes</taxon>
        <taxon>Pseudonocardiales</taxon>
        <taxon>Pseudonocardiaceae</taxon>
        <taxon>Pseudonocardia</taxon>
    </lineage>
</organism>
<dbReference type="Pfam" id="PF00561">
    <property type="entry name" value="Abhydrolase_1"/>
    <property type="match status" value="1"/>
</dbReference>
<dbReference type="PANTHER" id="PTHR43798:SF33">
    <property type="entry name" value="HYDROLASE, PUTATIVE (AFU_ORTHOLOGUE AFUA_2G14860)-RELATED"/>
    <property type="match status" value="1"/>
</dbReference>
<dbReference type="SUPFAM" id="SSF53474">
    <property type="entry name" value="alpha/beta-Hydrolases"/>
    <property type="match status" value="1"/>
</dbReference>